<reference evidence="1 2" key="1">
    <citation type="journal article" date="2020" name="ISME J.">
        <title>Comparative genomics reveals insights into cyanobacterial evolution and habitat adaptation.</title>
        <authorList>
            <person name="Chen M.Y."/>
            <person name="Teng W.K."/>
            <person name="Zhao L."/>
            <person name="Hu C.X."/>
            <person name="Zhou Y.K."/>
            <person name="Han B.P."/>
            <person name="Song L.R."/>
            <person name="Shu W.S."/>
        </authorList>
    </citation>
    <scope>NUCLEOTIDE SEQUENCE [LARGE SCALE GENOMIC DNA]</scope>
    <source>
        <strain evidence="1 2">FACHB-362</strain>
    </source>
</reference>
<proteinExistence type="predicted"/>
<protein>
    <submittedName>
        <fullName evidence="1">Uncharacterized protein</fullName>
    </submittedName>
</protein>
<evidence type="ECO:0000313" key="1">
    <source>
        <dbReference type="EMBL" id="MBD2694846.1"/>
    </source>
</evidence>
<comment type="caution">
    <text evidence="1">The sequence shown here is derived from an EMBL/GenBank/DDBJ whole genome shotgun (WGS) entry which is preliminary data.</text>
</comment>
<gene>
    <name evidence="1" type="ORF">H6G68_24445</name>
</gene>
<dbReference type="Proteomes" id="UP000660381">
    <property type="component" value="Unassembled WGS sequence"/>
</dbReference>
<sequence>MNKNELDAIPKEHFRFVLKGKRVVIVFTDDGVKGGSFWDITYINRGF</sequence>
<dbReference type="RefSeq" id="WP_190908971.1">
    <property type="nucleotide sequence ID" value="NZ_JACJTQ010000063.1"/>
</dbReference>
<keyword evidence="2" id="KW-1185">Reference proteome</keyword>
<accession>A0ABR8JD72</accession>
<organism evidence="1 2">
    <name type="scientific">Anabaena catenula FACHB-362</name>
    <dbReference type="NCBI Taxonomy" id="2692877"/>
    <lineage>
        <taxon>Bacteria</taxon>
        <taxon>Bacillati</taxon>
        <taxon>Cyanobacteriota</taxon>
        <taxon>Cyanophyceae</taxon>
        <taxon>Nostocales</taxon>
        <taxon>Nostocaceae</taxon>
        <taxon>Anabaena</taxon>
    </lineage>
</organism>
<dbReference type="EMBL" id="JACJTQ010000063">
    <property type="protein sequence ID" value="MBD2694846.1"/>
    <property type="molecule type" value="Genomic_DNA"/>
</dbReference>
<name>A0ABR8JD72_9NOST</name>
<evidence type="ECO:0000313" key="2">
    <source>
        <dbReference type="Proteomes" id="UP000660381"/>
    </source>
</evidence>